<evidence type="ECO:0000313" key="10">
    <source>
        <dbReference type="RefSeq" id="XP_014681484.1"/>
    </source>
</evidence>
<keyword evidence="5 6" id="KW-0539">Nucleus</keyword>
<dbReference type="SMART" id="SM00339">
    <property type="entry name" value="FH"/>
    <property type="match status" value="1"/>
</dbReference>
<dbReference type="CDD" id="cd20030">
    <property type="entry name" value="FH_FOXN1-like"/>
    <property type="match status" value="1"/>
</dbReference>
<dbReference type="Proteomes" id="UP000695022">
    <property type="component" value="Unplaced"/>
</dbReference>
<name>A0ABM1FAL3_PRICU</name>
<keyword evidence="4" id="KW-0804">Transcription</keyword>
<evidence type="ECO:0000256" key="6">
    <source>
        <dbReference type="PROSITE-ProRule" id="PRU00089"/>
    </source>
</evidence>
<proteinExistence type="predicted"/>
<dbReference type="InterPro" id="IPR036388">
    <property type="entry name" value="WH-like_DNA-bd_sf"/>
</dbReference>
<dbReference type="GeneID" id="106821264"/>
<keyword evidence="9" id="KW-1185">Reference proteome</keyword>
<dbReference type="SUPFAM" id="SSF46785">
    <property type="entry name" value="Winged helix' DNA-binding domain"/>
    <property type="match status" value="1"/>
</dbReference>
<dbReference type="PANTHER" id="PTHR46721">
    <property type="entry name" value="FORKHEAD BOX PROTEIN N1"/>
    <property type="match status" value="1"/>
</dbReference>
<evidence type="ECO:0000256" key="1">
    <source>
        <dbReference type="ARBA" id="ARBA00022473"/>
    </source>
</evidence>
<dbReference type="PROSITE" id="PS50039">
    <property type="entry name" value="FORK_HEAD_3"/>
    <property type="match status" value="1"/>
</dbReference>
<keyword evidence="1" id="KW-0217">Developmental protein</keyword>
<dbReference type="Gene3D" id="1.10.10.10">
    <property type="entry name" value="Winged helix-like DNA-binding domain superfamily/Winged helix DNA-binding domain"/>
    <property type="match status" value="1"/>
</dbReference>
<reference evidence="10" key="1">
    <citation type="submission" date="2025-08" db="UniProtKB">
        <authorList>
            <consortium name="RefSeq"/>
        </authorList>
    </citation>
    <scope>IDENTIFICATION</scope>
</reference>
<sequence length="433" mass="48329">MEYYDPVMSRANAGQESMSLQDMIECDMQSPPMEQHMMGSHDNPVSEYAPSEALPQNVLVNMWPQSHPTHDSLSWVNSVDMSNFQQLSGDGRTVIMVDPQTGLPQEAQPPPYNLHSFDSPPRAIRQSTAQNLSLHPPPMYSQQRQPHLHGPPIPHLSRQHIPQAQQPQPKPGESKWEKPAYSYSCLIAMALKNSKSGSLPVSDIYNFMIENFPYFKTAPSGWKNSVRHNLSLNKCFAKIERPTGHGNSRKGCLWAMNPAKIEKMDEECLKWRKKDAAAIKRAMANPDKLELIEKGICRSPSPVSQHTPPQTILGEIKAEPLMEHGSYTADAELFDPTLADINMKYGVFLHPQSHCWSDAQEPGDFSPGQDQAVPSGIPHTTIAQSVPYDISQTAVSGTYVYTQNYNTNNNTKLYTDNSSHGELYIGNKPVALI</sequence>
<evidence type="ECO:0000313" key="9">
    <source>
        <dbReference type="Proteomes" id="UP000695022"/>
    </source>
</evidence>
<dbReference type="InterPro" id="IPR036390">
    <property type="entry name" value="WH_DNA-bd_sf"/>
</dbReference>
<dbReference type="InterPro" id="IPR049624">
    <property type="entry name" value="FOXN1_4"/>
</dbReference>
<evidence type="ECO:0000256" key="4">
    <source>
        <dbReference type="ARBA" id="ARBA00023163"/>
    </source>
</evidence>
<keyword evidence="3 6" id="KW-0238">DNA-binding</keyword>
<evidence type="ECO:0000256" key="2">
    <source>
        <dbReference type="ARBA" id="ARBA00023015"/>
    </source>
</evidence>
<dbReference type="RefSeq" id="XP_014681484.1">
    <property type="nucleotide sequence ID" value="XM_014825998.1"/>
</dbReference>
<comment type="subcellular location">
    <subcellularLocation>
        <location evidence="6">Nucleus</location>
    </subcellularLocation>
</comment>
<dbReference type="PANTHER" id="PTHR46721:SF3">
    <property type="entry name" value="FORKHEAD BOX N1"/>
    <property type="match status" value="1"/>
</dbReference>
<evidence type="ECO:0000256" key="5">
    <source>
        <dbReference type="ARBA" id="ARBA00023242"/>
    </source>
</evidence>
<accession>A0ABM1FAL3</accession>
<dbReference type="InterPro" id="IPR001766">
    <property type="entry name" value="Fork_head_dom"/>
</dbReference>
<gene>
    <name evidence="10" type="primary">LOC106821264</name>
</gene>
<dbReference type="InterPro" id="IPR030456">
    <property type="entry name" value="TF_fork_head_CS_2"/>
</dbReference>
<keyword evidence="2" id="KW-0805">Transcription regulation</keyword>
<dbReference type="PRINTS" id="PR00053">
    <property type="entry name" value="FORKHEAD"/>
</dbReference>
<evidence type="ECO:0000256" key="7">
    <source>
        <dbReference type="SAM" id="MobiDB-lite"/>
    </source>
</evidence>
<organism evidence="9 10">
    <name type="scientific">Priapulus caudatus</name>
    <name type="common">Priapulid worm</name>
    <dbReference type="NCBI Taxonomy" id="37621"/>
    <lineage>
        <taxon>Eukaryota</taxon>
        <taxon>Metazoa</taxon>
        <taxon>Ecdysozoa</taxon>
        <taxon>Scalidophora</taxon>
        <taxon>Priapulida</taxon>
        <taxon>Priapulimorpha</taxon>
        <taxon>Priapulimorphida</taxon>
        <taxon>Priapulidae</taxon>
        <taxon>Priapulus</taxon>
    </lineage>
</organism>
<protein>
    <submittedName>
        <fullName evidence="10">Forkhead box protein N4-like isoform X1</fullName>
    </submittedName>
</protein>
<evidence type="ECO:0000256" key="3">
    <source>
        <dbReference type="ARBA" id="ARBA00023125"/>
    </source>
</evidence>
<dbReference type="PROSITE" id="PS00658">
    <property type="entry name" value="FORK_HEAD_2"/>
    <property type="match status" value="1"/>
</dbReference>
<feature type="domain" description="Fork-head" evidence="8">
    <location>
        <begin position="178"/>
        <end position="275"/>
    </location>
</feature>
<dbReference type="Pfam" id="PF00250">
    <property type="entry name" value="Forkhead"/>
    <property type="match status" value="1"/>
</dbReference>
<feature type="DNA-binding region" description="Fork-head" evidence="6">
    <location>
        <begin position="178"/>
        <end position="275"/>
    </location>
</feature>
<feature type="region of interest" description="Disordered" evidence="7">
    <location>
        <begin position="101"/>
        <end position="175"/>
    </location>
</feature>
<evidence type="ECO:0000259" key="8">
    <source>
        <dbReference type="PROSITE" id="PS50039"/>
    </source>
</evidence>